<evidence type="ECO:0000313" key="2">
    <source>
        <dbReference type="Proteomes" id="UP000494261"/>
    </source>
</evidence>
<dbReference type="AlphaFoldDB" id="A0A6P2M3E1"/>
<dbReference type="GeneID" id="99664963"/>
<reference evidence="1 2" key="1">
    <citation type="submission" date="2019-09" db="EMBL/GenBank/DDBJ databases">
        <authorList>
            <person name="Depoorter E."/>
        </authorList>
    </citation>
    <scope>NUCLEOTIDE SEQUENCE [LARGE SCALE GENOMIC DNA]</scope>
    <source>
        <strain evidence="1">LMG 13014</strain>
    </source>
</reference>
<name>A0A6P2M3E1_9BURK</name>
<evidence type="ECO:0000313" key="1">
    <source>
        <dbReference type="EMBL" id="VWB72958.1"/>
    </source>
</evidence>
<sequence>MTEPKTAKPNQHDQVDVARLLRLAEAATQGRWKWWTSNSVRRLTAADGPDGGVAQAYMIPGENTADIRISAEDMAFMEAFNPEAIIALLKRLETLEQRVRMMPVATLAIQGTLDELGQSEDGGYDMTIGVDGRKISVSGLDRESTRTLARGLFGSIRMDVTVEKSDLEGSAS</sequence>
<gene>
    <name evidence="1" type="ORF">BLA13014_03322</name>
</gene>
<dbReference type="EMBL" id="CABVQC010000021">
    <property type="protein sequence ID" value="VWB72958.1"/>
    <property type="molecule type" value="Genomic_DNA"/>
</dbReference>
<protein>
    <submittedName>
        <fullName evidence="1">Uncharacterized protein</fullName>
    </submittedName>
</protein>
<dbReference type="RefSeq" id="WP_025496189.1">
    <property type="nucleotide sequence ID" value="NZ_CABVQC010000021.1"/>
</dbReference>
<organism evidence="1 2">
    <name type="scientific">Burkholderia aenigmatica</name>
    <dbReference type="NCBI Taxonomy" id="2015348"/>
    <lineage>
        <taxon>Bacteria</taxon>
        <taxon>Pseudomonadati</taxon>
        <taxon>Pseudomonadota</taxon>
        <taxon>Betaproteobacteria</taxon>
        <taxon>Burkholderiales</taxon>
        <taxon>Burkholderiaceae</taxon>
        <taxon>Burkholderia</taxon>
        <taxon>Burkholderia cepacia complex</taxon>
    </lineage>
</organism>
<accession>A0A6P2M3E1</accession>
<dbReference type="Proteomes" id="UP000494261">
    <property type="component" value="Unassembled WGS sequence"/>
</dbReference>
<proteinExistence type="predicted"/>